<evidence type="ECO:0000313" key="1">
    <source>
        <dbReference type="EMBL" id="PKU64747.1"/>
    </source>
</evidence>
<dbReference type="Proteomes" id="UP000233837">
    <property type="component" value="Unassembled WGS sequence"/>
</dbReference>
<accession>A0A2I0VMW8</accession>
<organism evidence="1 2">
    <name type="scientific">Dendrobium catenatum</name>
    <dbReference type="NCBI Taxonomy" id="906689"/>
    <lineage>
        <taxon>Eukaryota</taxon>
        <taxon>Viridiplantae</taxon>
        <taxon>Streptophyta</taxon>
        <taxon>Embryophyta</taxon>
        <taxon>Tracheophyta</taxon>
        <taxon>Spermatophyta</taxon>
        <taxon>Magnoliopsida</taxon>
        <taxon>Liliopsida</taxon>
        <taxon>Asparagales</taxon>
        <taxon>Orchidaceae</taxon>
        <taxon>Epidendroideae</taxon>
        <taxon>Malaxideae</taxon>
        <taxon>Dendrobiinae</taxon>
        <taxon>Dendrobium</taxon>
    </lineage>
</organism>
<reference evidence="1 2" key="2">
    <citation type="journal article" date="2017" name="Nature">
        <title>The Apostasia genome and the evolution of orchids.</title>
        <authorList>
            <person name="Zhang G.Q."/>
            <person name="Liu K.W."/>
            <person name="Li Z."/>
            <person name="Lohaus R."/>
            <person name="Hsiao Y.Y."/>
            <person name="Niu S.C."/>
            <person name="Wang J.Y."/>
            <person name="Lin Y.C."/>
            <person name="Xu Q."/>
            <person name="Chen L.J."/>
            <person name="Yoshida K."/>
            <person name="Fujiwara S."/>
            <person name="Wang Z.W."/>
            <person name="Zhang Y.Q."/>
            <person name="Mitsuda N."/>
            <person name="Wang M."/>
            <person name="Liu G.H."/>
            <person name="Pecoraro L."/>
            <person name="Huang H.X."/>
            <person name="Xiao X.J."/>
            <person name="Lin M."/>
            <person name="Wu X.Y."/>
            <person name="Wu W.L."/>
            <person name="Chen Y.Y."/>
            <person name="Chang S.B."/>
            <person name="Sakamoto S."/>
            <person name="Ohme-Takagi M."/>
            <person name="Yagi M."/>
            <person name="Zeng S.J."/>
            <person name="Shen C.Y."/>
            <person name="Yeh C.M."/>
            <person name="Luo Y.B."/>
            <person name="Tsai W.C."/>
            <person name="Van de Peer Y."/>
            <person name="Liu Z.J."/>
        </authorList>
    </citation>
    <scope>NUCLEOTIDE SEQUENCE [LARGE SCALE GENOMIC DNA]</scope>
    <source>
        <tissue evidence="1">The whole plant</tissue>
    </source>
</reference>
<gene>
    <name evidence="1" type="ORF">MA16_Dca012611</name>
</gene>
<name>A0A2I0VMW8_9ASPA</name>
<keyword evidence="2" id="KW-1185">Reference proteome</keyword>
<dbReference type="AlphaFoldDB" id="A0A2I0VMW8"/>
<reference evidence="1 2" key="1">
    <citation type="journal article" date="2016" name="Sci. Rep.">
        <title>The Dendrobium catenatum Lindl. genome sequence provides insights into polysaccharide synthase, floral development and adaptive evolution.</title>
        <authorList>
            <person name="Zhang G.Q."/>
            <person name="Xu Q."/>
            <person name="Bian C."/>
            <person name="Tsai W.C."/>
            <person name="Yeh C.M."/>
            <person name="Liu K.W."/>
            <person name="Yoshida K."/>
            <person name="Zhang L.S."/>
            <person name="Chang S.B."/>
            <person name="Chen F."/>
            <person name="Shi Y."/>
            <person name="Su Y.Y."/>
            <person name="Zhang Y.Q."/>
            <person name="Chen L.J."/>
            <person name="Yin Y."/>
            <person name="Lin M."/>
            <person name="Huang H."/>
            <person name="Deng H."/>
            <person name="Wang Z.W."/>
            <person name="Zhu S.L."/>
            <person name="Zhao X."/>
            <person name="Deng C."/>
            <person name="Niu S.C."/>
            <person name="Huang J."/>
            <person name="Wang M."/>
            <person name="Liu G.H."/>
            <person name="Yang H.J."/>
            <person name="Xiao X.J."/>
            <person name="Hsiao Y.Y."/>
            <person name="Wu W.L."/>
            <person name="Chen Y.Y."/>
            <person name="Mitsuda N."/>
            <person name="Ohme-Takagi M."/>
            <person name="Luo Y.B."/>
            <person name="Van de Peer Y."/>
            <person name="Liu Z.J."/>
        </authorList>
    </citation>
    <scope>NUCLEOTIDE SEQUENCE [LARGE SCALE GENOMIC DNA]</scope>
    <source>
        <tissue evidence="1">The whole plant</tissue>
    </source>
</reference>
<protein>
    <submittedName>
        <fullName evidence="1">Protein phosphatase methylesterase 1</fullName>
    </submittedName>
</protein>
<dbReference type="EMBL" id="KZ503395">
    <property type="protein sequence ID" value="PKU64747.1"/>
    <property type="molecule type" value="Genomic_DNA"/>
</dbReference>
<proteinExistence type="predicted"/>
<evidence type="ECO:0000313" key="2">
    <source>
        <dbReference type="Proteomes" id="UP000233837"/>
    </source>
</evidence>
<sequence length="352" mass="40077">MDDGPDQDLMIPSSRAIMDPGFDATKERIGSGYNRYFVVPFGGQTTWFTGSRVITVYPTVSFSYKTAALRRCSRIGGCIESVKSSRLPRKAVTVGVRKKIKMKEKEKKKEMKEKWRKMKGNNERGREKALTIGQMQGKFQMLVVRHTGHAIQVLCLQFLLSCIFYQTVSQDDRLRKLEVWLMPIRFGSGCDDKLVSLFVVRLFFDPAIIPARVLLFSACTTPISRLYTNPCSFLSTHSCVLPYVKTPMFGSLTHFPISFTPAAHLSRSLIPETRPELSLSRTKFPPTTLLYSRTFPLFHPIQLSLLTQNLTFFENFFLEMEKPHLQPNLPACKDSQLQLHCLTPLADLPLPL</sequence>